<evidence type="ECO:0000313" key="2">
    <source>
        <dbReference type="EMBL" id="QNE73723.1"/>
    </source>
</evidence>
<dbReference type="RefSeq" id="WP_185297293.1">
    <property type="nucleotide sequence ID" value="NZ_CP045702.1"/>
</dbReference>
<keyword evidence="2" id="KW-0808">Transferase</keyword>
<dbReference type="InterPro" id="IPR016181">
    <property type="entry name" value="Acyl_CoA_acyltransferase"/>
</dbReference>
<dbReference type="PANTHER" id="PTHR43441">
    <property type="entry name" value="RIBOSOMAL-PROTEIN-SERINE ACETYLTRANSFERASE"/>
    <property type="match status" value="1"/>
</dbReference>
<dbReference type="PROSITE" id="PS51186">
    <property type="entry name" value="GNAT"/>
    <property type="match status" value="1"/>
</dbReference>
<dbReference type="KEGG" id="sfiy:F0344_03050"/>
<reference evidence="3" key="1">
    <citation type="submission" date="2019-10" db="EMBL/GenBank/DDBJ databases">
        <title>Antimicrobial potential of Antarctic Bacteria.</title>
        <authorList>
            <person name="Benaud N."/>
            <person name="Edwards R.J."/>
            <person name="Ferrari B.C."/>
        </authorList>
    </citation>
    <scope>NUCLEOTIDE SEQUENCE [LARGE SCALE GENOMIC DNA]</scope>
    <source>
        <strain evidence="3">NBSH44</strain>
    </source>
</reference>
<dbReference type="Gene3D" id="3.40.630.30">
    <property type="match status" value="1"/>
</dbReference>
<dbReference type="EMBL" id="CP045702">
    <property type="protein sequence ID" value="QNE73723.1"/>
    <property type="molecule type" value="Genomic_DNA"/>
</dbReference>
<protein>
    <submittedName>
        <fullName evidence="2">GNAT family N-acetyltransferase</fullName>
    </submittedName>
</protein>
<accession>A0A7G7BEF8</accession>
<name>A0A7G7BEF8_9ACTN</name>
<dbReference type="GO" id="GO:0008999">
    <property type="term" value="F:protein-N-terminal-alanine acetyltransferase activity"/>
    <property type="evidence" value="ECO:0007669"/>
    <property type="project" value="TreeGrafter"/>
</dbReference>
<evidence type="ECO:0000259" key="1">
    <source>
        <dbReference type="PROSITE" id="PS51186"/>
    </source>
</evidence>
<dbReference type="Proteomes" id="UP000515307">
    <property type="component" value="Chromosome"/>
</dbReference>
<dbReference type="SUPFAM" id="SSF55729">
    <property type="entry name" value="Acyl-CoA N-acyltransferases (Nat)"/>
    <property type="match status" value="1"/>
</dbReference>
<dbReference type="InterPro" id="IPR000182">
    <property type="entry name" value="GNAT_dom"/>
</dbReference>
<dbReference type="PANTHER" id="PTHR43441:SF10">
    <property type="entry name" value="ACETYLTRANSFERASE"/>
    <property type="match status" value="1"/>
</dbReference>
<dbReference type="GO" id="GO:1990189">
    <property type="term" value="F:protein N-terminal-serine acetyltransferase activity"/>
    <property type="evidence" value="ECO:0007669"/>
    <property type="project" value="TreeGrafter"/>
</dbReference>
<gene>
    <name evidence="2" type="ORF">F0344_03050</name>
</gene>
<organism evidence="2 3">
    <name type="scientific">Streptomyces finlayi</name>
    <dbReference type="NCBI Taxonomy" id="67296"/>
    <lineage>
        <taxon>Bacteria</taxon>
        <taxon>Bacillati</taxon>
        <taxon>Actinomycetota</taxon>
        <taxon>Actinomycetes</taxon>
        <taxon>Kitasatosporales</taxon>
        <taxon>Streptomycetaceae</taxon>
        <taxon>Streptomyces</taxon>
    </lineage>
</organism>
<proteinExistence type="predicted"/>
<dbReference type="AlphaFoldDB" id="A0A7G7BEF8"/>
<dbReference type="GO" id="GO:0005737">
    <property type="term" value="C:cytoplasm"/>
    <property type="evidence" value="ECO:0007669"/>
    <property type="project" value="TreeGrafter"/>
</dbReference>
<feature type="domain" description="N-acetyltransferase" evidence="1">
    <location>
        <begin position="21"/>
        <end position="181"/>
    </location>
</feature>
<keyword evidence="3" id="KW-1185">Reference proteome</keyword>
<evidence type="ECO:0000313" key="3">
    <source>
        <dbReference type="Proteomes" id="UP000515307"/>
    </source>
</evidence>
<dbReference type="InterPro" id="IPR051908">
    <property type="entry name" value="Ribosomal_N-acetyltransferase"/>
</dbReference>
<sequence length="201" mass="22507">MTEDTDEPDTVREPCWRGRSIAFTPVETDDAELIQRWRFDPVNAHETGGWPGSLYELRERIERNHDDSGRDDFLVLLPDGTPIGHAALTDQQLAEGSAHVYLVLAPEHRARGYGADALDALTDLAFGELPVQRVEAQTHTDNAAALRVLAGSGFVHEGVRRSACLHRGRRHDMAVLSLLRPEWEAQDRPRSWDHADHADHA</sequence>
<dbReference type="CDD" id="cd04301">
    <property type="entry name" value="NAT_SF"/>
    <property type="match status" value="1"/>
</dbReference>
<dbReference type="Pfam" id="PF13302">
    <property type="entry name" value="Acetyltransf_3"/>
    <property type="match status" value="1"/>
</dbReference>